<feature type="region of interest" description="Disordered" evidence="1">
    <location>
        <begin position="50"/>
        <end position="186"/>
    </location>
</feature>
<proteinExistence type="predicted"/>
<feature type="compositionally biased region" description="Acidic residues" evidence="1">
    <location>
        <begin position="177"/>
        <end position="186"/>
    </location>
</feature>
<sequence length="401" mass="45247">MTHLQRHRLESVSDHSSGGGPSSSSSKSSSAGSDGSASEICEVMQEWSLDGSDTQSHPLQLHHSHHHHATHHHHHHHDHHHQHHQHHHHHQHQQHQHLRHLQHHATTHQRMNGATHEQLHLQQQQQQQQQQNQQQQQQQQQQQLLPHHGRPLPTGPSGGGVGGPYVAIPSPDASYTQEDEVGDELPEDDELEYTKHDLISLDSGIITDYERGQIESFFSGLGTEVYVSSSLANLYERVGKEDWRLVYTGIPVLLHDKGSTRSRCTPRVTFVLAERGSCFALWKDTIDNLSDYKVAAAAFHTMCLSADHRKVIGFSFDSNQAAREMWVRVEELTSNPENIALSAPGRKRKTQKRAKAIVLPPKSQISQPCQFNHVTSVTASDTQRYFSLQAFVTAPIKHRTP</sequence>
<dbReference type="PANTHER" id="PTHR20338">
    <property type="entry name" value="NUCLEAR RESPIRATORY FACTOR 1"/>
    <property type="match status" value="1"/>
</dbReference>
<reference evidence="2" key="1">
    <citation type="submission" date="2018-01" db="EMBL/GenBank/DDBJ databases">
        <title>An insight into the sialome of Amazonian anophelines.</title>
        <authorList>
            <person name="Ribeiro J.M."/>
            <person name="Scarpassa V."/>
            <person name="Calvo E."/>
        </authorList>
    </citation>
    <scope>NUCLEOTIDE SEQUENCE</scope>
</reference>
<feature type="compositionally biased region" description="Low complexity" evidence="1">
    <location>
        <begin position="22"/>
        <end position="37"/>
    </location>
</feature>
<protein>
    <submittedName>
        <fullName evidence="2">Putative thyroid hormone receptor-associated protein complex subunit</fullName>
    </submittedName>
</protein>
<dbReference type="EMBL" id="GGFL01003478">
    <property type="protein sequence ID" value="MBW67656.1"/>
    <property type="molecule type" value="Transcribed_RNA"/>
</dbReference>
<accession>A0A2M4CQP7</accession>
<dbReference type="InterPro" id="IPR039142">
    <property type="entry name" value="NRF1/Ewg"/>
</dbReference>
<evidence type="ECO:0000313" key="2">
    <source>
        <dbReference type="EMBL" id="MBW67656.1"/>
    </source>
</evidence>
<feature type="compositionally biased region" description="Low complexity" evidence="1">
    <location>
        <begin position="122"/>
        <end position="143"/>
    </location>
</feature>
<feature type="region of interest" description="Disordered" evidence="1">
    <location>
        <begin position="1"/>
        <end position="37"/>
    </location>
</feature>
<organism evidence="2">
    <name type="scientific">Anopheles darlingi</name>
    <name type="common">Mosquito</name>
    <dbReference type="NCBI Taxonomy" id="43151"/>
    <lineage>
        <taxon>Eukaryota</taxon>
        <taxon>Metazoa</taxon>
        <taxon>Ecdysozoa</taxon>
        <taxon>Arthropoda</taxon>
        <taxon>Hexapoda</taxon>
        <taxon>Insecta</taxon>
        <taxon>Pterygota</taxon>
        <taxon>Neoptera</taxon>
        <taxon>Endopterygota</taxon>
        <taxon>Diptera</taxon>
        <taxon>Nematocera</taxon>
        <taxon>Culicoidea</taxon>
        <taxon>Culicidae</taxon>
        <taxon>Anophelinae</taxon>
        <taxon>Anopheles</taxon>
    </lineage>
</organism>
<dbReference type="GO" id="GO:0006357">
    <property type="term" value="P:regulation of transcription by RNA polymerase II"/>
    <property type="evidence" value="ECO:0007669"/>
    <property type="project" value="InterPro"/>
</dbReference>
<evidence type="ECO:0000256" key="1">
    <source>
        <dbReference type="SAM" id="MobiDB-lite"/>
    </source>
</evidence>
<dbReference type="InterPro" id="IPR011993">
    <property type="entry name" value="PH-like_dom_sf"/>
</dbReference>
<dbReference type="VEuPathDB" id="VectorBase:ADAC004707"/>
<dbReference type="GO" id="GO:0003700">
    <property type="term" value="F:DNA-binding transcription factor activity"/>
    <property type="evidence" value="ECO:0007669"/>
    <property type="project" value="InterPro"/>
</dbReference>
<dbReference type="AlphaFoldDB" id="A0A2M4CQP7"/>
<dbReference type="FunFam" id="2.30.29.30:FF:000362">
    <property type="entry name" value="Uncharacterized protein, isoform B"/>
    <property type="match status" value="1"/>
</dbReference>
<feature type="compositionally biased region" description="Basic residues" evidence="1">
    <location>
        <begin position="60"/>
        <end position="107"/>
    </location>
</feature>
<name>A0A2M4CQP7_ANODA</name>
<dbReference type="VEuPathDB" id="VectorBase:ADAR2_002713"/>
<dbReference type="Gene3D" id="2.30.29.30">
    <property type="entry name" value="Pleckstrin-homology domain (PH domain)/Phosphotyrosine-binding domain (PTB)"/>
    <property type="match status" value="1"/>
</dbReference>
<keyword evidence="2" id="KW-0675">Receptor</keyword>